<sequence length="146" mass="16486">MLSTSYQPVKMNHGKEVHIPSFTYSNYVELIAGVIIRPEKMRYERAVCIRHSRDLQSRAKAVLGGRTELQRRFAFAQAFTPLSRRNSIISVLPNGLCWQFYLVQKSGQPSAPFAYDYEATPLLDLVNERHALAIAKLVCASVSVLT</sequence>
<organism evidence="1 2">
    <name type="scientific">Mycena chlorophos</name>
    <name type="common">Agaric fungus</name>
    <name type="synonym">Agaricus chlorophos</name>
    <dbReference type="NCBI Taxonomy" id="658473"/>
    <lineage>
        <taxon>Eukaryota</taxon>
        <taxon>Fungi</taxon>
        <taxon>Dikarya</taxon>
        <taxon>Basidiomycota</taxon>
        <taxon>Agaricomycotina</taxon>
        <taxon>Agaricomycetes</taxon>
        <taxon>Agaricomycetidae</taxon>
        <taxon>Agaricales</taxon>
        <taxon>Marasmiineae</taxon>
        <taxon>Mycenaceae</taxon>
        <taxon>Mycena</taxon>
    </lineage>
</organism>
<evidence type="ECO:0000313" key="2">
    <source>
        <dbReference type="Proteomes" id="UP000613580"/>
    </source>
</evidence>
<evidence type="ECO:0000313" key="1">
    <source>
        <dbReference type="EMBL" id="KAF7296633.1"/>
    </source>
</evidence>
<comment type="caution">
    <text evidence="1">The sequence shown here is derived from an EMBL/GenBank/DDBJ whole genome shotgun (WGS) entry which is preliminary data.</text>
</comment>
<accession>A0A8H6SCX7</accession>
<gene>
    <name evidence="1" type="ORF">HMN09_01071600</name>
</gene>
<dbReference type="EMBL" id="JACAZE010000016">
    <property type="protein sequence ID" value="KAF7296633.1"/>
    <property type="molecule type" value="Genomic_DNA"/>
</dbReference>
<reference evidence="1" key="1">
    <citation type="submission" date="2020-05" db="EMBL/GenBank/DDBJ databases">
        <title>Mycena genomes resolve the evolution of fungal bioluminescence.</title>
        <authorList>
            <person name="Tsai I.J."/>
        </authorList>
    </citation>
    <scope>NUCLEOTIDE SEQUENCE</scope>
    <source>
        <strain evidence="1">110903Hualien_Pintung</strain>
    </source>
</reference>
<proteinExistence type="predicted"/>
<dbReference type="AlphaFoldDB" id="A0A8H6SCX7"/>
<name>A0A8H6SCX7_MYCCL</name>
<keyword evidence="2" id="KW-1185">Reference proteome</keyword>
<protein>
    <submittedName>
        <fullName evidence="1">Uncharacterized protein</fullName>
    </submittedName>
</protein>
<dbReference type="Proteomes" id="UP000613580">
    <property type="component" value="Unassembled WGS sequence"/>
</dbReference>